<keyword evidence="6 9" id="KW-1133">Transmembrane helix</keyword>
<proteinExistence type="inferred from homology"/>
<evidence type="ECO:0000256" key="7">
    <source>
        <dbReference type="ARBA" id="ARBA00023010"/>
    </source>
</evidence>
<dbReference type="GO" id="GO:0008320">
    <property type="term" value="F:protein transmembrane transporter activity"/>
    <property type="evidence" value="ECO:0007669"/>
    <property type="project" value="UniProtKB-UniRule"/>
</dbReference>
<protein>
    <recommendedName>
        <fullName evidence="9">Sec-independent protein translocase protein TatA</fullName>
    </recommendedName>
</protein>
<evidence type="ECO:0000256" key="1">
    <source>
        <dbReference type="ARBA" id="ARBA00004162"/>
    </source>
</evidence>
<dbReference type="PANTHER" id="PTHR42982">
    <property type="entry name" value="SEC-INDEPENDENT PROTEIN TRANSLOCASE PROTEIN TATA"/>
    <property type="match status" value="1"/>
</dbReference>
<gene>
    <name evidence="9" type="primary">tatA</name>
    <name evidence="10" type="ORF">CDV28_12038</name>
</gene>
<evidence type="ECO:0000313" key="10">
    <source>
        <dbReference type="EMBL" id="TAA74682.1"/>
    </source>
</evidence>
<keyword evidence="8 9" id="KW-0472">Membrane</keyword>
<name>A0A521G107_9BACT</name>
<evidence type="ECO:0000256" key="4">
    <source>
        <dbReference type="ARBA" id="ARBA00022692"/>
    </source>
</evidence>
<evidence type="ECO:0000256" key="2">
    <source>
        <dbReference type="ARBA" id="ARBA00022448"/>
    </source>
</evidence>
<comment type="caution">
    <text evidence="10">The sequence shown here is derived from an EMBL/GenBank/DDBJ whole genome shotgun (WGS) entry which is preliminary data.</text>
</comment>
<evidence type="ECO:0000256" key="9">
    <source>
        <dbReference type="HAMAP-Rule" id="MF_00236"/>
    </source>
</evidence>
<dbReference type="AlphaFoldDB" id="A0A521G107"/>
<keyword evidence="3 9" id="KW-1003">Cell membrane</keyword>
<comment type="subunit">
    <text evidence="9">Forms a complex with TatC.</text>
</comment>
<keyword evidence="5 9" id="KW-0653">Protein transport</keyword>
<dbReference type="InterPro" id="IPR003369">
    <property type="entry name" value="TatA/B/E"/>
</dbReference>
<dbReference type="GO" id="GO:0043953">
    <property type="term" value="P:protein transport by the Tat complex"/>
    <property type="evidence" value="ECO:0007669"/>
    <property type="project" value="UniProtKB-UniRule"/>
</dbReference>
<evidence type="ECO:0000256" key="8">
    <source>
        <dbReference type="ARBA" id="ARBA00023136"/>
    </source>
</evidence>
<evidence type="ECO:0000256" key="6">
    <source>
        <dbReference type="ARBA" id="ARBA00022989"/>
    </source>
</evidence>
<sequence length="84" mass="8902">MFGLGTPELVVIFAIAFLLFGGKKLPEIGAGLGKAIRSFKSGLDEVEESTGIEGITKQLPGVREVAAVQEKIDQAKSIGRMLTK</sequence>
<accession>A0A521G107</accession>
<reference evidence="10" key="1">
    <citation type="submission" date="2017-07" db="EMBL/GenBank/DDBJ databases">
        <title>The cable genome - Insights into the physiology and evolution of filamentous bacteria capable of sulfide oxidation via long distance electron transfer.</title>
        <authorList>
            <person name="Thorup C."/>
            <person name="Bjerg J.T."/>
            <person name="Schreiber L."/>
            <person name="Nielsen L.P."/>
            <person name="Kjeldsen K.U."/>
            <person name="Boesen T."/>
            <person name="Boggild A."/>
            <person name="Meysman F."/>
            <person name="Geelhoed J."/>
            <person name="Schramm A."/>
        </authorList>
    </citation>
    <scope>NUCLEOTIDE SEQUENCE [LARGE SCALE GENOMIC DNA]</scope>
    <source>
        <strain evidence="10">GS</strain>
    </source>
</reference>
<comment type="function">
    <text evidence="9">Part of the twin-arginine translocation (Tat) system that transports large folded proteins containing a characteristic twin-arginine motif in their signal peptide across membranes. TatA could form the protein-conducting channel of the Tat system.</text>
</comment>
<dbReference type="Proteomes" id="UP000316238">
    <property type="component" value="Unassembled WGS sequence"/>
</dbReference>
<dbReference type="EMBL" id="NQJD01000020">
    <property type="protein sequence ID" value="TAA74682.1"/>
    <property type="molecule type" value="Genomic_DNA"/>
</dbReference>
<keyword evidence="4 9" id="KW-0812">Transmembrane</keyword>
<dbReference type="GO" id="GO:0033281">
    <property type="term" value="C:TAT protein transport complex"/>
    <property type="evidence" value="ECO:0007669"/>
    <property type="project" value="UniProtKB-UniRule"/>
</dbReference>
<evidence type="ECO:0000256" key="3">
    <source>
        <dbReference type="ARBA" id="ARBA00022475"/>
    </source>
</evidence>
<organism evidence="10 11">
    <name type="scientific">Candidatus Electronema aureum</name>
    <dbReference type="NCBI Taxonomy" id="2005002"/>
    <lineage>
        <taxon>Bacteria</taxon>
        <taxon>Pseudomonadati</taxon>
        <taxon>Thermodesulfobacteriota</taxon>
        <taxon>Desulfobulbia</taxon>
        <taxon>Desulfobulbales</taxon>
        <taxon>Desulfobulbaceae</taxon>
        <taxon>Candidatus Electronema</taxon>
    </lineage>
</organism>
<comment type="subcellular location">
    <subcellularLocation>
        <location evidence="1 9">Cell membrane</location>
        <topology evidence="1 9">Single-pass membrane protein</topology>
    </subcellularLocation>
</comment>
<dbReference type="PANTHER" id="PTHR42982:SF1">
    <property type="entry name" value="SEC-INDEPENDENT PROTEIN TRANSLOCASE PROTEIN TATA"/>
    <property type="match status" value="1"/>
</dbReference>
<dbReference type="Pfam" id="PF02416">
    <property type="entry name" value="TatA_B_E"/>
    <property type="match status" value="1"/>
</dbReference>
<dbReference type="NCBIfam" id="TIGR01411">
    <property type="entry name" value="tatAE"/>
    <property type="match status" value="1"/>
</dbReference>
<evidence type="ECO:0000313" key="11">
    <source>
        <dbReference type="Proteomes" id="UP000316238"/>
    </source>
</evidence>
<dbReference type="Gene3D" id="1.20.5.3310">
    <property type="match status" value="1"/>
</dbReference>
<comment type="similarity">
    <text evidence="9">Belongs to the TatA/E family.</text>
</comment>
<keyword evidence="11" id="KW-1185">Reference proteome</keyword>
<dbReference type="InterPro" id="IPR006312">
    <property type="entry name" value="TatA/E"/>
</dbReference>
<keyword evidence="2 9" id="KW-0813">Transport</keyword>
<evidence type="ECO:0000256" key="5">
    <source>
        <dbReference type="ARBA" id="ARBA00022927"/>
    </source>
</evidence>
<keyword evidence="7 9" id="KW-0811">Translocation</keyword>
<dbReference type="HAMAP" id="MF_00236">
    <property type="entry name" value="TatA_E"/>
    <property type="match status" value="1"/>
</dbReference>